<evidence type="ECO:0000256" key="1">
    <source>
        <dbReference type="SAM" id="MobiDB-lite"/>
    </source>
</evidence>
<dbReference type="EMBL" id="BGZK01000071">
    <property type="protein sequence ID" value="GBP15318.1"/>
    <property type="molecule type" value="Genomic_DNA"/>
</dbReference>
<sequence length="123" mass="13539">MTAASPPRCRSAIRSPPGRGFRENTRKASQRRCGTTCCLRLLTVCCLFGQQRRTVSYSVSSWKRDRARASLAPFDVAAPDRFSSTVTVCCTVPPHARRGLTLTHLLCTASGPPRHSRPAAPRR</sequence>
<feature type="region of interest" description="Disordered" evidence="1">
    <location>
        <begin position="1"/>
        <end position="30"/>
    </location>
</feature>
<dbReference type="AlphaFoldDB" id="A0A4C1TNL8"/>
<proteinExistence type="predicted"/>
<organism evidence="2 3">
    <name type="scientific">Eumeta variegata</name>
    <name type="common">Bagworm moth</name>
    <name type="synonym">Eumeta japonica</name>
    <dbReference type="NCBI Taxonomy" id="151549"/>
    <lineage>
        <taxon>Eukaryota</taxon>
        <taxon>Metazoa</taxon>
        <taxon>Ecdysozoa</taxon>
        <taxon>Arthropoda</taxon>
        <taxon>Hexapoda</taxon>
        <taxon>Insecta</taxon>
        <taxon>Pterygota</taxon>
        <taxon>Neoptera</taxon>
        <taxon>Endopterygota</taxon>
        <taxon>Lepidoptera</taxon>
        <taxon>Glossata</taxon>
        <taxon>Ditrysia</taxon>
        <taxon>Tineoidea</taxon>
        <taxon>Psychidae</taxon>
        <taxon>Oiketicinae</taxon>
        <taxon>Eumeta</taxon>
    </lineage>
</organism>
<dbReference type="Proteomes" id="UP000299102">
    <property type="component" value="Unassembled WGS sequence"/>
</dbReference>
<gene>
    <name evidence="2" type="ORF">EVAR_80500_1</name>
</gene>
<keyword evidence="3" id="KW-1185">Reference proteome</keyword>
<reference evidence="2 3" key="1">
    <citation type="journal article" date="2019" name="Commun. Biol.">
        <title>The bagworm genome reveals a unique fibroin gene that provides high tensile strength.</title>
        <authorList>
            <person name="Kono N."/>
            <person name="Nakamura H."/>
            <person name="Ohtoshi R."/>
            <person name="Tomita M."/>
            <person name="Numata K."/>
            <person name="Arakawa K."/>
        </authorList>
    </citation>
    <scope>NUCLEOTIDE SEQUENCE [LARGE SCALE GENOMIC DNA]</scope>
</reference>
<comment type="caution">
    <text evidence="2">The sequence shown here is derived from an EMBL/GenBank/DDBJ whole genome shotgun (WGS) entry which is preliminary data.</text>
</comment>
<evidence type="ECO:0000313" key="2">
    <source>
        <dbReference type="EMBL" id="GBP15318.1"/>
    </source>
</evidence>
<name>A0A4C1TNL8_EUMVA</name>
<accession>A0A4C1TNL8</accession>
<evidence type="ECO:0000313" key="3">
    <source>
        <dbReference type="Proteomes" id="UP000299102"/>
    </source>
</evidence>
<protein>
    <submittedName>
        <fullName evidence="2">Uncharacterized protein</fullName>
    </submittedName>
</protein>